<keyword evidence="2 4" id="KW-0863">Zinc-finger</keyword>
<dbReference type="EMBL" id="MU004237">
    <property type="protein sequence ID" value="KAF2667582.1"/>
    <property type="molecule type" value="Genomic_DNA"/>
</dbReference>
<dbReference type="PANTHER" id="PTHR47332:SF2">
    <property type="entry name" value="SET-6"/>
    <property type="match status" value="1"/>
</dbReference>
<evidence type="ECO:0000259" key="5">
    <source>
        <dbReference type="PROSITE" id="PS50865"/>
    </source>
</evidence>
<keyword evidence="3" id="KW-0862">Zinc</keyword>
<keyword evidence="7" id="KW-1185">Reference proteome</keyword>
<name>A0A6A6U5Z7_9PEZI</name>
<dbReference type="AlphaFoldDB" id="A0A6A6U5Z7"/>
<dbReference type="InterPro" id="IPR002893">
    <property type="entry name" value="Znf_MYND"/>
</dbReference>
<evidence type="ECO:0000313" key="7">
    <source>
        <dbReference type="Proteomes" id="UP000799302"/>
    </source>
</evidence>
<evidence type="ECO:0000256" key="2">
    <source>
        <dbReference type="ARBA" id="ARBA00022771"/>
    </source>
</evidence>
<protein>
    <recommendedName>
        <fullName evidence="5">MYND-type domain-containing protein</fullName>
    </recommendedName>
</protein>
<accession>A0A6A6U5Z7</accession>
<evidence type="ECO:0000256" key="4">
    <source>
        <dbReference type="PROSITE-ProRule" id="PRU00134"/>
    </source>
</evidence>
<evidence type="ECO:0000256" key="3">
    <source>
        <dbReference type="ARBA" id="ARBA00022833"/>
    </source>
</evidence>
<dbReference type="Gene3D" id="6.10.140.2220">
    <property type="match status" value="1"/>
</dbReference>
<organism evidence="6 7">
    <name type="scientific">Microthyrium microscopicum</name>
    <dbReference type="NCBI Taxonomy" id="703497"/>
    <lineage>
        <taxon>Eukaryota</taxon>
        <taxon>Fungi</taxon>
        <taxon>Dikarya</taxon>
        <taxon>Ascomycota</taxon>
        <taxon>Pezizomycotina</taxon>
        <taxon>Dothideomycetes</taxon>
        <taxon>Dothideomycetes incertae sedis</taxon>
        <taxon>Microthyriales</taxon>
        <taxon>Microthyriaceae</taxon>
        <taxon>Microthyrium</taxon>
    </lineage>
</organism>
<dbReference type="GO" id="GO:0008270">
    <property type="term" value="F:zinc ion binding"/>
    <property type="evidence" value="ECO:0007669"/>
    <property type="project" value="UniProtKB-KW"/>
</dbReference>
<feature type="domain" description="MYND-type" evidence="5">
    <location>
        <begin position="432"/>
        <end position="472"/>
    </location>
</feature>
<dbReference type="Proteomes" id="UP000799302">
    <property type="component" value="Unassembled WGS sequence"/>
</dbReference>
<dbReference type="InterPro" id="IPR046341">
    <property type="entry name" value="SET_dom_sf"/>
</dbReference>
<dbReference type="PANTHER" id="PTHR47332">
    <property type="entry name" value="SET DOMAIN-CONTAINING PROTEIN 5"/>
    <property type="match status" value="1"/>
</dbReference>
<evidence type="ECO:0000313" key="6">
    <source>
        <dbReference type="EMBL" id="KAF2667582.1"/>
    </source>
</evidence>
<gene>
    <name evidence="6" type="ORF">BT63DRAFT_441201</name>
</gene>
<dbReference type="PROSITE" id="PS50865">
    <property type="entry name" value="ZF_MYND_2"/>
    <property type="match status" value="1"/>
</dbReference>
<dbReference type="OrthoDB" id="265717at2759"/>
<reference evidence="6" key="1">
    <citation type="journal article" date="2020" name="Stud. Mycol.">
        <title>101 Dothideomycetes genomes: a test case for predicting lifestyles and emergence of pathogens.</title>
        <authorList>
            <person name="Haridas S."/>
            <person name="Albert R."/>
            <person name="Binder M."/>
            <person name="Bloem J."/>
            <person name="Labutti K."/>
            <person name="Salamov A."/>
            <person name="Andreopoulos B."/>
            <person name="Baker S."/>
            <person name="Barry K."/>
            <person name="Bills G."/>
            <person name="Bluhm B."/>
            <person name="Cannon C."/>
            <person name="Castanera R."/>
            <person name="Culley D."/>
            <person name="Daum C."/>
            <person name="Ezra D."/>
            <person name="Gonzalez J."/>
            <person name="Henrissat B."/>
            <person name="Kuo A."/>
            <person name="Liang C."/>
            <person name="Lipzen A."/>
            <person name="Lutzoni F."/>
            <person name="Magnuson J."/>
            <person name="Mondo S."/>
            <person name="Nolan M."/>
            <person name="Ohm R."/>
            <person name="Pangilinan J."/>
            <person name="Park H.-J."/>
            <person name="Ramirez L."/>
            <person name="Alfaro M."/>
            <person name="Sun H."/>
            <person name="Tritt A."/>
            <person name="Yoshinaga Y."/>
            <person name="Zwiers L.-H."/>
            <person name="Turgeon B."/>
            <person name="Goodwin S."/>
            <person name="Spatafora J."/>
            <person name="Crous P."/>
            <person name="Grigoriev I."/>
        </authorList>
    </citation>
    <scope>NUCLEOTIDE SEQUENCE</scope>
    <source>
        <strain evidence="6">CBS 115976</strain>
    </source>
</reference>
<evidence type="ECO:0000256" key="1">
    <source>
        <dbReference type="ARBA" id="ARBA00022723"/>
    </source>
</evidence>
<dbReference type="SUPFAM" id="SSF82199">
    <property type="entry name" value="SET domain"/>
    <property type="match status" value="1"/>
</dbReference>
<proteinExistence type="predicted"/>
<dbReference type="SUPFAM" id="SSF144232">
    <property type="entry name" value="HIT/MYND zinc finger-like"/>
    <property type="match status" value="1"/>
</dbReference>
<dbReference type="InterPro" id="IPR053185">
    <property type="entry name" value="SET_domain_protein"/>
</dbReference>
<dbReference type="PROSITE" id="PS01360">
    <property type="entry name" value="ZF_MYND_1"/>
    <property type="match status" value="1"/>
</dbReference>
<keyword evidence="1" id="KW-0479">Metal-binding</keyword>
<sequence>MSLINWTYTVSRPQDIFVFADSVIPISTCIFAESPMTSVLDLYTNVEERQKIVNEHYDKFTDEEQQIFLSMHNKYPASDFLRQKLDIFETVSLSMEGPDAQPGRGVFSCASRLTHSCEPNAKHEEITIRSFEADGIREQRQILHIQRFGFPCSCSKRALPPDLSLQSDQQVQALQKLRSDIGGIGQRGIVEQSFDLLQLHCQLVEATAKYAFDRAMVLFSAAQVAYAIGDLVSGKVFASLARDRYKEVYGIDSAHVKECNKYLTNSSITVIDWLQRRGLTLQPRPTFDLRNRSYFPTFSALPTGVADRFNFYITTGTGALFKQPRLPSRHWRFLAQIVDLKTTNLGLLIIANDLDGNKVTVSVETAGKGKELKGKNPDLLVRGHTIAVLYANGAKDEPVIRVQDIKKLRIFRLLLSRMMELNGRIQQSSGRCHTCGHQPTSLSPCTKCKVFSYCNKVCENAGRRDRGHDAECKDLGLGNLHELFLSKWDNFNSFRHFPLDGVA</sequence>